<keyword evidence="3" id="KW-0547">Nucleotide-binding</keyword>
<dbReference type="AlphaFoldDB" id="A0A193LBK5"/>
<dbReference type="InterPro" id="IPR017871">
    <property type="entry name" value="ABC_transporter-like_CS"/>
</dbReference>
<protein>
    <recommendedName>
        <fullName evidence="5">ABC transporter domain-containing protein</fullName>
    </recommendedName>
</protein>
<dbReference type="PROSITE" id="PS00211">
    <property type="entry name" value="ABC_TRANSPORTER_1"/>
    <property type="match status" value="2"/>
</dbReference>
<dbReference type="EMBL" id="CP016268">
    <property type="protein sequence ID" value="ANO49821.1"/>
    <property type="molecule type" value="Genomic_DNA"/>
</dbReference>
<dbReference type="OrthoDB" id="9784450at2"/>
<dbReference type="RefSeq" id="WP_068611614.1">
    <property type="nucleotide sequence ID" value="NZ_CP016268.1"/>
</dbReference>
<dbReference type="KEGG" id="woc:BA177_00060"/>
<dbReference type="PANTHER" id="PTHR43776:SF7">
    <property type="entry name" value="D,D-DIPEPTIDE TRANSPORT ATP-BINDING PROTEIN DDPF-RELATED"/>
    <property type="match status" value="1"/>
</dbReference>
<reference evidence="6 7" key="1">
    <citation type="submission" date="2016-06" db="EMBL/GenBank/DDBJ databases">
        <title>Complete genome sequence of a deep-branching marine Gamma Proteobacterium Woeseia oceani type strain XK5.</title>
        <authorList>
            <person name="Mu D."/>
            <person name="Du Z."/>
        </authorList>
    </citation>
    <scope>NUCLEOTIDE SEQUENCE [LARGE SCALE GENOMIC DNA]</scope>
    <source>
        <strain evidence="6 7">XK5</strain>
    </source>
</reference>
<dbReference type="InterPro" id="IPR013563">
    <property type="entry name" value="Oligopep_ABC_C"/>
</dbReference>
<dbReference type="InterPro" id="IPR027417">
    <property type="entry name" value="P-loop_NTPase"/>
</dbReference>
<evidence type="ECO:0000256" key="4">
    <source>
        <dbReference type="ARBA" id="ARBA00022840"/>
    </source>
</evidence>
<dbReference type="GO" id="GO:0016887">
    <property type="term" value="F:ATP hydrolysis activity"/>
    <property type="evidence" value="ECO:0007669"/>
    <property type="project" value="InterPro"/>
</dbReference>
<keyword evidence="2" id="KW-0813">Transport</keyword>
<accession>A0A193LBK5</accession>
<keyword evidence="4" id="KW-0067">ATP-binding</keyword>
<keyword evidence="7" id="KW-1185">Reference proteome</keyword>
<feature type="domain" description="ABC transporter" evidence="5">
    <location>
        <begin position="4"/>
        <end position="249"/>
    </location>
</feature>
<evidence type="ECO:0000256" key="2">
    <source>
        <dbReference type="ARBA" id="ARBA00022448"/>
    </source>
</evidence>
<dbReference type="NCBIfam" id="NF008453">
    <property type="entry name" value="PRK11308.1"/>
    <property type="match status" value="2"/>
</dbReference>
<dbReference type="GO" id="GO:0055085">
    <property type="term" value="P:transmembrane transport"/>
    <property type="evidence" value="ECO:0007669"/>
    <property type="project" value="UniProtKB-ARBA"/>
</dbReference>
<dbReference type="GO" id="GO:0005524">
    <property type="term" value="F:ATP binding"/>
    <property type="evidence" value="ECO:0007669"/>
    <property type="project" value="UniProtKB-KW"/>
</dbReference>
<dbReference type="NCBIfam" id="TIGR01727">
    <property type="entry name" value="oligo_HPY"/>
    <property type="match status" value="1"/>
</dbReference>
<dbReference type="STRING" id="1548547.BA177_00060"/>
<evidence type="ECO:0000313" key="6">
    <source>
        <dbReference type="EMBL" id="ANO49821.1"/>
    </source>
</evidence>
<dbReference type="Proteomes" id="UP000092695">
    <property type="component" value="Chromosome"/>
</dbReference>
<dbReference type="GO" id="GO:0015833">
    <property type="term" value="P:peptide transport"/>
    <property type="evidence" value="ECO:0007669"/>
    <property type="project" value="InterPro"/>
</dbReference>
<evidence type="ECO:0000256" key="1">
    <source>
        <dbReference type="ARBA" id="ARBA00005417"/>
    </source>
</evidence>
<evidence type="ECO:0000256" key="3">
    <source>
        <dbReference type="ARBA" id="ARBA00022741"/>
    </source>
</evidence>
<feature type="domain" description="ABC transporter" evidence="5">
    <location>
        <begin position="271"/>
        <end position="522"/>
    </location>
</feature>
<dbReference type="PROSITE" id="PS50893">
    <property type="entry name" value="ABC_TRANSPORTER_2"/>
    <property type="match status" value="2"/>
</dbReference>
<evidence type="ECO:0000313" key="7">
    <source>
        <dbReference type="Proteomes" id="UP000092695"/>
    </source>
</evidence>
<dbReference type="FunFam" id="3.40.50.300:FF:000016">
    <property type="entry name" value="Oligopeptide ABC transporter ATP-binding component"/>
    <property type="match status" value="1"/>
</dbReference>
<dbReference type="SMART" id="SM00382">
    <property type="entry name" value="AAA"/>
    <property type="match status" value="2"/>
</dbReference>
<dbReference type="Pfam" id="PF00005">
    <property type="entry name" value="ABC_tran"/>
    <property type="match status" value="2"/>
</dbReference>
<sequence length="603" mass="65449">MTLLSVSELNLRYAQNPVLQDLQFRIAGGETVGLVGESGSGKTQTALALMGLLPKGAELRGSIVFAGKELCGASNATYNKVRTCHMAMVFQDPSQALNPYLSIGDQLQRVLLEHQLAAGTAAFARVTDMLRQVGLPDPTRQMRAYPHQLSGGMRQRVMIAAALLGEPELLIADEPTTALDVTVQAQILDLLAELRTRYGSTLLLITHDLGIVAGNCERTLLLDQGRIIEAADTATFFAAPQHERGKAMLAASPALQDIRTAPLLRAPKPLIEVLDVSVSYHSKPHGSVWKRNEVKAVRNVSFDVQRGETVALVGESGSGKSSLARALLGLLPPAAGRIRFLGDDLEALTEHRQQSQRRDMQLVFQEPLASLNPSMRVAAVVDEPLRVHEPRMSAAERRAAVATMLQRVGLGSDMGMRFPQQLSGGQAQRVALARALIVMPKLLVLDEAVAALDGEVRADVLRLLREEQSARGLSLLFISHDLSVVKSISHRVLVMYLGTIFEHGSGQQLFSQPRHPYTRALIDSVPIPDPNVARRPAAVPGEVASIAAPPTGCPFHPRCVYAETRCRSEVPPLSRVDGTWVACHRAGELDLCLPLSRDHRQSF</sequence>
<name>A0A193LBK5_9GAMM</name>
<evidence type="ECO:0000259" key="5">
    <source>
        <dbReference type="PROSITE" id="PS50893"/>
    </source>
</evidence>
<dbReference type="SUPFAM" id="SSF52540">
    <property type="entry name" value="P-loop containing nucleoside triphosphate hydrolases"/>
    <property type="match status" value="2"/>
</dbReference>
<dbReference type="InterPro" id="IPR003593">
    <property type="entry name" value="AAA+_ATPase"/>
</dbReference>
<dbReference type="Pfam" id="PF08352">
    <property type="entry name" value="oligo_HPY"/>
    <property type="match status" value="1"/>
</dbReference>
<dbReference type="Gene3D" id="3.40.50.300">
    <property type="entry name" value="P-loop containing nucleotide triphosphate hydrolases"/>
    <property type="match status" value="2"/>
</dbReference>
<organism evidence="6 7">
    <name type="scientific">Woeseia oceani</name>
    <dbReference type="NCBI Taxonomy" id="1548547"/>
    <lineage>
        <taxon>Bacteria</taxon>
        <taxon>Pseudomonadati</taxon>
        <taxon>Pseudomonadota</taxon>
        <taxon>Gammaproteobacteria</taxon>
        <taxon>Woeseiales</taxon>
        <taxon>Woeseiaceae</taxon>
        <taxon>Woeseia</taxon>
    </lineage>
</organism>
<dbReference type="InterPro" id="IPR003439">
    <property type="entry name" value="ABC_transporter-like_ATP-bd"/>
</dbReference>
<dbReference type="PANTHER" id="PTHR43776">
    <property type="entry name" value="TRANSPORT ATP-BINDING PROTEIN"/>
    <property type="match status" value="1"/>
</dbReference>
<comment type="similarity">
    <text evidence="1">Belongs to the ABC transporter superfamily.</text>
</comment>
<dbReference type="InterPro" id="IPR050319">
    <property type="entry name" value="ABC_transp_ATP-bind"/>
</dbReference>
<dbReference type="CDD" id="cd03257">
    <property type="entry name" value="ABC_NikE_OppD_transporters"/>
    <property type="match status" value="2"/>
</dbReference>
<proteinExistence type="inferred from homology"/>
<dbReference type="NCBIfam" id="NF007739">
    <property type="entry name" value="PRK10419.1"/>
    <property type="match status" value="2"/>
</dbReference>
<gene>
    <name evidence="6" type="ORF">BA177_00060</name>
</gene>